<accession>A0AAV5JLA2</accession>
<dbReference type="InterPro" id="IPR011050">
    <property type="entry name" value="Pectin_lyase_fold/virulence"/>
</dbReference>
<evidence type="ECO:0000313" key="16">
    <source>
        <dbReference type="Proteomes" id="UP001054252"/>
    </source>
</evidence>
<feature type="active site" evidence="12">
    <location>
        <position position="246"/>
    </location>
</feature>
<evidence type="ECO:0000313" key="15">
    <source>
        <dbReference type="EMBL" id="GKV11741.1"/>
    </source>
</evidence>
<sequence>MICASISMDLLSILSILLSLATLVYSQNFDVTKYGATGDGKSDDSQAFIKAWKDVCGSTSKNPTLIIPEGKTYLLNPIKFEGPCKSAVAVQIGGNIVAPSNSEPVWKETESKRWIAFSNVKGLEVSAKGKLDARGADWWRTCPDMKGCNRPTTLEFGGCSSFRVHGLTSVNSGRNHISISGCNQGTLSSITLIAPNESPNTDGFDIASSENIEILDSNIGTGDDCIAINNYSSYINITGVACGPGHGISVGSLGINGEEAKVEEIHVKNCSFIGTDNGARIKTWQGGKGYASKISFEEIEVTNSSNPIIIDQYYCPHSVCDNQTSAVTISDVTFRGIRGTVRGENAINLHCSEKAACTNILVEDINLNSLVPDKKAYSSCTNAYGRSSRSTPPIECLLKQQLKSFFFWHW</sequence>
<dbReference type="FunFam" id="2.160.20.10:FF:000032">
    <property type="entry name" value="Pectin lyase-like superfamily protein"/>
    <property type="match status" value="1"/>
</dbReference>
<evidence type="ECO:0000256" key="10">
    <source>
        <dbReference type="ARBA" id="ARBA00023316"/>
    </source>
</evidence>
<dbReference type="GO" id="GO:0004650">
    <property type="term" value="F:polygalacturonase activity"/>
    <property type="evidence" value="ECO:0007669"/>
    <property type="project" value="UniProtKB-EC"/>
</dbReference>
<dbReference type="GO" id="GO:0071555">
    <property type="term" value="P:cell wall organization"/>
    <property type="evidence" value="ECO:0007669"/>
    <property type="project" value="UniProtKB-KW"/>
</dbReference>
<dbReference type="EC" id="3.2.1.15" evidence="3"/>
<evidence type="ECO:0000256" key="6">
    <source>
        <dbReference type="ARBA" id="ARBA00022729"/>
    </source>
</evidence>
<dbReference type="Proteomes" id="UP001054252">
    <property type="component" value="Unassembled WGS sequence"/>
</dbReference>
<keyword evidence="5" id="KW-0964">Secreted</keyword>
<evidence type="ECO:0000256" key="4">
    <source>
        <dbReference type="ARBA" id="ARBA00022512"/>
    </source>
</evidence>
<evidence type="ECO:0000256" key="3">
    <source>
        <dbReference type="ARBA" id="ARBA00012736"/>
    </source>
</evidence>
<keyword evidence="9 13" id="KW-0326">Glycosidase</keyword>
<proteinExistence type="inferred from homology"/>
<comment type="catalytic activity">
    <reaction evidence="11">
        <text>(1,4-alpha-D-galacturonosyl)n+m + H2O = (1,4-alpha-D-galacturonosyl)n + (1,4-alpha-D-galacturonosyl)m.</text>
        <dbReference type="EC" id="3.2.1.15"/>
    </reaction>
</comment>
<evidence type="ECO:0000256" key="7">
    <source>
        <dbReference type="ARBA" id="ARBA00022737"/>
    </source>
</evidence>
<evidence type="ECO:0000256" key="14">
    <source>
        <dbReference type="SAM" id="SignalP"/>
    </source>
</evidence>
<dbReference type="SMART" id="SM00710">
    <property type="entry name" value="PbH1"/>
    <property type="match status" value="6"/>
</dbReference>
<gene>
    <name evidence="15" type="ORF">SLEP1_g22964</name>
</gene>
<dbReference type="AlphaFoldDB" id="A0AAV5JLA2"/>
<dbReference type="EMBL" id="BPVZ01000035">
    <property type="protein sequence ID" value="GKV11741.1"/>
    <property type="molecule type" value="Genomic_DNA"/>
</dbReference>
<dbReference type="PANTHER" id="PTHR31375">
    <property type="match status" value="1"/>
</dbReference>
<keyword evidence="4" id="KW-0134">Cell wall</keyword>
<keyword evidence="7" id="KW-0677">Repeat</keyword>
<dbReference type="GO" id="GO:0005975">
    <property type="term" value="P:carbohydrate metabolic process"/>
    <property type="evidence" value="ECO:0007669"/>
    <property type="project" value="InterPro"/>
</dbReference>
<keyword evidence="16" id="KW-1185">Reference proteome</keyword>
<dbReference type="InterPro" id="IPR012334">
    <property type="entry name" value="Pectin_lyas_fold"/>
</dbReference>
<keyword evidence="8 13" id="KW-0378">Hydrolase</keyword>
<evidence type="ECO:0000256" key="9">
    <source>
        <dbReference type="ARBA" id="ARBA00023295"/>
    </source>
</evidence>
<keyword evidence="6 14" id="KW-0732">Signal</keyword>
<organism evidence="15 16">
    <name type="scientific">Rubroshorea leprosula</name>
    <dbReference type="NCBI Taxonomy" id="152421"/>
    <lineage>
        <taxon>Eukaryota</taxon>
        <taxon>Viridiplantae</taxon>
        <taxon>Streptophyta</taxon>
        <taxon>Embryophyta</taxon>
        <taxon>Tracheophyta</taxon>
        <taxon>Spermatophyta</taxon>
        <taxon>Magnoliopsida</taxon>
        <taxon>eudicotyledons</taxon>
        <taxon>Gunneridae</taxon>
        <taxon>Pentapetalae</taxon>
        <taxon>rosids</taxon>
        <taxon>malvids</taxon>
        <taxon>Malvales</taxon>
        <taxon>Dipterocarpaceae</taxon>
        <taxon>Rubroshorea</taxon>
    </lineage>
</organism>
<dbReference type="InterPro" id="IPR006626">
    <property type="entry name" value="PbH1"/>
</dbReference>
<comment type="caution">
    <text evidence="15">The sequence shown here is derived from an EMBL/GenBank/DDBJ whole genome shotgun (WGS) entry which is preliminary data.</text>
</comment>
<comment type="similarity">
    <text evidence="2 13">Belongs to the glycosyl hydrolase 28 family.</text>
</comment>
<evidence type="ECO:0000256" key="5">
    <source>
        <dbReference type="ARBA" id="ARBA00022525"/>
    </source>
</evidence>
<evidence type="ECO:0000256" key="1">
    <source>
        <dbReference type="ARBA" id="ARBA00004191"/>
    </source>
</evidence>
<evidence type="ECO:0000256" key="12">
    <source>
        <dbReference type="PROSITE-ProRule" id="PRU10052"/>
    </source>
</evidence>
<evidence type="ECO:0000256" key="8">
    <source>
        <dbReference type="ARBA" id="ARBA00022801"/>
    </source>
</evidence>
<keyword evidence="10" id="KW-0961">Cell wall biogenesis/degradation</keyword>
<name>A0AAV5JLA2_9ROSI</name>
<evidence type="ECO:0000256" key="11">
    <source>
        <dbReference type="ARBA" id="ARBA00034074"/>
    </source>
</evidence>
<dbReference type="PROSITE" id="PS00502">
    <property type="entry name" value="POLYGALACTURONASE"/>
    <property type="match status" value="1"/>
</dbReference>
<protein>
    <recommendedName>
        <fullName evidence="3">endo-polygalacturonase</fullName>
        <ecNumber evidence="3">3.2.1.15</ecNumber>
    </recommendedName>
</protein>
<evidence type="ECO:0000256" key="13">
    <source>
        <dbReference type="RuleBase" id="RU361169"/>
    </source>
</evidence>
<dbReference type="InterPro" id="IPR000743">
    <property type="entry name" value="Glyco_hydro_28"/>
</dbReference>
<evidence type="ECO:0000256" key="2">
    <source>
        <dbReference type="ARBA" id="ARBA00008834"/>
    </source>
</evidence>
<dbReference type="Gene3D" id="2.160.20.10">
    <property type="entry name" value="Single-stranded right-handed beta-helix, Pectin lyase-like"/>
    <property type="match status" value="1"/>
</dbReference>
<dbReference type="Pfam" id="PF00295">
    <property type="entry name" value="Glyco_hydro_28"/>
    <property type="match status" value="1"/>
</dbReference>
<comment type="subcellular location">
    <subcellularLocation>
        <location evidence="1">Secreted</location>
        <location evidence="1">Cell wall</location>
    </subcellularLocation>
</comment>
<dbReference type="SUPFAM" id="SSF51126">
    <property type="entry name" value="Pectin lyase-like"/>
    <property type="match status" value="1"/>
</dbReference>
<reference evidence="15 16" key="1">
    <citation type="journal article" date="2021" name="Commun. Biol.">
        <title>The genome of Shorea leprosula (Dipterocarpaceae) highlights the ecological relevance of drought in aseasonal tropical rainforests.</title>
        <authorList>
            <person name="Ng K.K.S."/>
            <person name="Kobayashi M.J."/>
            <person name="Fawcett J.A."/>
            <person name="Hatakeyama M."/>
            <person name="Paape T."/>
            <person name="Ng C.H."/>
            <person name="Ang C.C."/>
            <person name="Tnah L.H."/>
            <person name="Lee C.T."/>
            <person name="Nishiyama T."/>
            <person name="Sese J."/>
            <person name="O'Brien M.J."/>
            <person name="Copetti D."/>
            <person name="Mohd Noor M.I."/>
            <person name="Ong R.C."/>
            <person name="Putra M."/>
            <person name="Sireger I.Z."/>
            <person name="Indrioko S."/>
            <person name="Kosugi Y."/>
            <person name="Izuno A."/>
            <person name="Isagi Y."/>
            <person name="Lee S.L."/>
            <person name="Shimizu K.K."/>
        </authorList>
    </citation>
    <scope>NUCLEOTIDE SEQUENCE [LARGE SCALE GENOMIC DNA]</scope>
    <source>
        <strain evidence="15">214</strain>
    </source>
</reference>
<feature type="chain" id="PRO_5043697284" description="endo-polygalacturonase" evidence="14">
    <location>
        <begin position="27"/>
        <end position="410"/>
    </location>
</feature>
<feature type="signal peptide" evidence="14">
    <location>
        <begin position="1"/>
        <end position="26"/>
    </location>
</feature>